<evidence type="ECO:0000313" key="1">
    <source>
        <dbReference type="EMBL" id="MBO8430530.1"/>
    </source>
</evidence>
<sequence length="247" mass="27186">MLTIQPNFYQKSMHSIPVFGHRNQSESYYYADESDMLDNVPEEDILDLGADGDDRITAKNEDLKDFRDGVNQTIANIKGLEEEFNLPDWVKEPMGVLYTLGAALVAGIGTKFGFSKTSEYLGELANKNSIKKASKNVKGSLKKLGAAFGKCIDTVKNTSFYKAVDKKMTKLSDSFKKTALGKGLKSLQDKVSKNSFIIKTKEFFARMRNINSSKVVDRTGDVIGTATGVSTAAVGVIDPEKKERLEG</sequence>
<accession>A0A9D9DPP7</accession>
<dbReference type="AlphaFoldDB" id="A0A9D9DPP7"/>
<gene>
    <name evidence="1" type="ORF">IAC76_04015</name>
</gene>
<comment type="caution">
    <text evidence="1">The sequence shown here is derived from an EMBL/GenBank/DDBJ whole genome shotgun (WGS) entry which is preliminary data.</text>
</comment>
<reference evidence="1" key="1">
    <citation type="submission" date="2020-10" db="EMBL/GenBank/DDBJ databases">
        <authorList>
            <person name="Gilroy R."/>
        </authorList>
    </citation>
    <scope>NUCLEOTIDE SEQUENCE</scope>
    <source>
        <strain evidence="1">10192</strain>
    </source>
</reference>
<evidence type="ECO:0000313" key="2">
    <source>
        <dbReference type="Proteomes" id="UP000823632"/>
    </source>
</evidence>
<proteinExistence type="predicted"/>
<organism evidence="1 2">
    <name type="scientific">Candidatus Scatousia excrementipullorum</name>
    <dbReference type="NCBI Taxonomy" id="2840936"/>
    <lineage>
        <taxon>Bacteria</taxon>
        <taxon>Candidatus Scatousia</taxon>
    </lineage>
</organism>
<protein>
    <submittedName>
        <fullName evidence="1">Uncharacterized protein</fullName>
    </submittedName>
</protein>
<reference evidence="1" key="2">
    <citation type="journal article" date="2021" name="PeerJ">
        <title>Extensive microbial diversity within the chicken gut microbiome revealed by metagenomics and culture.</title>
        <authorList>
            <person name="Gilroy R."/>
            <person name="Ravi A."/>
            <person name="Getino M."/>
            <person name="Pursley I."/>
            <person name="Horton D.L."/>
            <person name="Alikhan N.F."/>
            <person name="Baker D."/>
            <person name="Gharbi K."/>
            <person name="Hall N."/>
            <person name="Watson M."/>
            <person name="Adriaenssens E.M."/>
            <person name="Foster-Nyarko E."/>
            <person name="Jarju S."/>
            <person name="Secka A."/>
            <person name="Antonio M."/>
            <person name="Oren A."/>
            <person name="Chaudhuri R.R."/>
            <person name="La Ragione R."/>
            <person name="Hildebrand F."/>
            <person name="Pallen M.J."/>
        </authorList>
    </citation>
    <scope>NUCLEOTIDE SEQUENCE</scope>
    <source>
        <strain evidence="1">10192</strain>
    </source>
</reference>
<name>A0A9D9DPP7_9BACT</name>
<dbReference type="EMBL" id="JADIND010000086">
    <property type="protein sequence ID" value="MBO8430530.1"/>
    <property type="molecule type" value="Genomic_DNA"/>
</dbReference>
<dbReference type="Proteomes" id="UP000823632">
    <property type="component" value="Unassembled WGS sequence"/>
</dbReference>